<feature type="region of interest" description="Disordered" evidence="4">
    <location>
        <begin position="1"/>
        <end position="31"/>
    </location>
</feature>
<feature type="compositionally biased region" description="Polar residues" evidence="4">
    <location>
        <begin position="218"/>
        <end position="236"/>
    </location>
</feature>
<dbReference type="PANTHER" id="PTHR46159">
    <property type="entry name" value="PROTEIN TESMIN/TSO1-LIKE CXC 2"/>
    <property type="match status" value="1"/>
</dbReference>
<dbReference type="Pfam" id="PF03638">
    <property type="entry name" value="TCR"/>
    <property type="match status" value="2"/>
</dbReference>
<feature type="region of interest" description="Disordered" evidence="4">
    <location>
        <begin position="744"/>
        <end position="764"/>
    </location>
</feature>
<evidence type="ECO:0000256" key="1">
    <source>
        <dbReference type="ARBA" id="ARBA00004123"/>
    </source>
</evidence>
<feature type="region of interest" description="Disordered" evidence="4">
    <location>
        <begin position="791"/>
        <end position="814"/>
    </location>
</feature>
<dbReference type="EMBL" id="JAVYJV010000008">
    <property type="protein sequence ID" value="KAK4365014.1"/>
    <property type="molecule type" value="Genomic_DNA"/>
</dbReference>
<feature type="compositionally biased region" description="Polar residues" evidence="4">
    <location>
        <begin position="97"/>
        <end position="137"/>
    </location>
</feature>
<evidence type="ECO:0000256" key="4">
    <source>
        <dbReference type="SAM" id="MobiDB-lite"/>
    </source>
</evidence>
<dbReference type="GO" id="GO:0005634">
    <property type="term" value="C:nucleus"/>
    <property type="evidence" value="ECO:0007669"/>
    <property type="project" value="UniProtKB-SubCell"/>
</dbReference>
<comment type="similarity">
    <text evidence="2">Belongs to the lin-54 family.</text>
</comment>
<evidence type="ECO:0000256" key="3">
    <source>
        <dbReference type="ARBA" id="ARBA00023242"/>
    </source>
</evidence>
<feature type="compositionally biased region" description="Polar residues" evidence="4">
    <location>
        <begin position="73"/>
        <end position="89"/>
    </location>
</feature>
<sequence length="1008" mass="108660">MDSPEPPSSKISSINNPTLSSDPTHAQDSPVFNYLSNLSPIQPVKGAPVVQGFPGLNSPPLLFTSPRINAQSQSSFLKRSKFPQLSSEAFSGKNEDYNNAITDSDDTGVSVSQSRSELSPSAQKLSDNNISVHEQSGSPIRCVDEFLVDVSNSESGNPSNSTNTSPKVADSISQSPNSAGDSKESVANIASKDARKDEIPEDAARVVVEQPEEDNKGKSSSNQKNIGVYSTNNDSDLPSPDLHTKIVPDLPAHSSLHYHYGDRSMAQLSRADHTMLDEASNLQINSLETAHDCRNDSDKINTMSIASDESIVQHDSQTKAGQHQSGIRRRCLQFEDAQQKIAPASSGSQNASGIVSCSIPPVSPAILEVVEPVSSNRSSTASNRPMTQLASSSVNSEGLTVKVPKPSGIGLHLNSIVNGMEAGSGATVSVKSTERGNLSIRGKKLTSMMSCHPSENVKSCLISSNVVGSNLTSGDNDSKYDAESVAASLSLNNAKPFYEPVVLKPTEHAKPFYEPVVLKPTEHAKPLYETVLLKPTEHTPSNKRKFNSEHTDSPMDYNQSSPKKKRQAKKPSDGNDGDGCKRCNCKKTKCLKLYCDCFAAGVYCVNSCSCQGCFNRPEYEDTVLDVRQQIQSRNPLAFAPKIVQNSTGSPANVFGPLAILQEDGASSTPSSARHKRGCNCKKSMCLKKYCECYQANVGCSSGCRCEGCKNVYGRKEEYGKDLVNKHCITERLERSVEENVETVTATSGLLQSDPRTQSNLTPLTHSFQCSDGKNASKSWFTSGRYLSSPESGQANTAAYGLSPGSPRSSKNHDIDQETTDDIILDHVTFDQEFNHGNAKLANEISPGFHVTGNMDDLLALPNSQDWASNSGGQLIPQTVHFQSTRPLCWRNSPMTPMTQFDGSGMHALELDSNKKSYVVVDDTPEILKDSSIPQNGVKVNSPNKKRISPPHCHLNELGSSSSGGGLKTGRKFILRAVPFFPPLTPCIESKDVAAHSTNNSQKGSSSNN</sequence>
<dbReference type="PROSITE" id="PS51634">
    <property type="entry name" value="CRC"/>
    <property type="match status" value="1"/>
</dbReference>
<name>A0AAE1S8D3_9SOLA</name>
<feature type="region of interest" description="Disordered" evidence="4">
    <location>
        <begin position="151"/>
        <end position="246"/>
    </location>
</feature>
<keyword evidence="7" id="KW-1185">Reference proteome</keyword>
<feature type="region of interest" description="Disordered" evidence="4">
    <location>
        <begin position="532"/>
        <end position="578"/>
    </location>
</feature>
<comment type="subcellular location">
    <subcellularLocation>
        <location evidence="1">Nucleus</location>
    </subcellularLocation>
</comment>
<feature type="compositionally biased region" description="Polar residues" evidence="4">
    <location>
        <begin position="171"/>
        <end position="180"/>
    </location>
</feature>
<feature type="compositionally biased region" description="Polar residues" evidence="4">
    <location>
        <begin position="18"/>
        <end position="27"/>
    </location>
</feature>
<dbReference type="Proteomes" id="UP001291623">
    <property type="component" value="Unassembled WGS sequence"/>
</dbReference>
<dbReference type="GO" id="GO:0003700">
    <property type="term" value="F:DNA-binding transcription factor activity"/>
    <property type="evidence" value="ECO:0007669"/>
    <property type="project" value="InterPro"/>
</dbReference>
<evidence type="ECO:0000313" key="7">
    <source>
        <dbReference type="Proteomes" id="UP001291623"/>
    </source>
</evidence>
<feature type="compositionally biased region" description="Low complexity" evidence="4">
    <location>
        <begin position="8"/>
        <end position="17"/>
    </location>
</feature>
<evidence type="ECO:0000256" key="2">
    <source>
        <dbReference type="ARBA" id="ARBA00007267"/>
    </source>
</evidence>
<gene>
    <name evidence="6" type="ORF">RND71_016372</name>
</gene>
<reference evidence="6" key="1">
    <citation type="submission" date="2023-12" db="EMBL/GenBank/DDBJ databases">
        <title>Genome assembly of Anisodus tanguticus.</title>
        <authorList>
            <person name="Wang Y.-J."/>
        </authorList>
    </citation>
    <scope>NUCLEOTIDE SEQUENCE</scope>
    <source>
        <strain evidence="6">KB-2021</strain>
        <tissue evidence="6">Leaf</tissue>
    </source>
</reference>
<dbReference type="InterPro" id="IPR005172">
    <property type="entry name" value="CRC"/>
</dbReference>
<dbReference type="InterPro" id="IPR044522">
    <property type="entry name" value="TSO1-like"/>
</dbReference>
<protein>
    <recommendedName>
        <fullName evidence="5">CRC domain-containing protein</fullName>
    </recommendedName>
</protein>
<proteinExistence type="inferred from homology"/>
<dbReference type="AlphaFoldDB" id="A0AAE1S8D3"/>
<feature type="compositionally biased region" description="Basic and acidic residues" evidence="4">
    <location>
        <begin position="192"/>
        <end position="204"/>
    </location>
</feature>
<feature type="region of interest" description="Disordered" evidence="4">
    <location>
        <begin position="73"/>
        <end position="137"/>
    </location>
</feature>
<feature type="compositionally biased region" description="Polar residues" evidence="4">
    <location>
        <begin position="376"/>
        <end position="398"/>
    </location>
</feature>
<dbReference type="InterPro" id="IPR033467">
    <property type="entry name" value="Tesmin/TSO1-like_CXC"/>
</dbReference>
<evidence type="ECO:0000313" key="6">
    <source>
        <dbReference type="EMBL" id="KAK4365014.1"/>
    </source>
</evidence>
<dbReference type="SMART" id="SM01114">
    <property type="entry name" value="CXC"/>
    <property type="match status" value="2"/>
</dbReference>
<accession>A0AAE1S8D3</accession>
<evidence type="ECO:0000259" key="5">
    <source>
        <dbReference type="PROSITE" id="PS51634"/>
    </source>
</evidence>
<feature type="compositionally biased region" description="Polar residues" evidence="4">
    <location>
        <begin position="931"/>
        <end position="942"/>
    </location>
</feature>
<feature type="compositionally biased region" description="Low complexity" evidence="4">
    <location>
        <begin position="151"/>
        <end position="166"/>
    </location>
</feature>
<comment type="caution">
    <text evidence="6">The sequence shown here is derived from an EMBL/GenBank/DDBJ whole genome shotgun (WGS) entry which is preliminary data.</text>
</comment>
<dbReference type="PANTHER" id="PTHR46159:SF6">
    <property type="entry name" value="OS12G0605300 PROTEIN"/>
    <property type="match status" value="1"/>
</dbReference>
<organism evidence="6 7">
    <name type="scientific">Anisodus tanguticus</name>
    <dbReference type="NCBI Taxonomy" id="243964"/>
    <lineage>
        <taxon>Eukaryota</taxon>
        <taxon>Viridiplantae</taxon>
        <taxon>Streptophyta</taxon>
        <taxon>Embryophyta</taxon>
        <taxon>Tracheophyta</taxon>
        <taxon>Spermatophyta</taxon>
        <taxon>Magnoliopsida</taxon>
        <taxon>eudicotyledons</taxon>
        <taxon>Gunneridae</taxon>
        <taxon>Pentapetalae</taxon>
        <taxon>asterids</taxon>
        <taxon>lamiids</taxon>
        <taxon>Solanales</taxon>
        <taxon>Solanaceae</taxon>
        <taxon>Solanoideae</taxon>
        <taxon>Hyoscyameae</taxon>
        <taxon>Anisodus</taxon>
    </lineage>
</organism>
<keyword evidence="3" id="KW-0539">Nucleus</keyword>
<feature type="region of interest" description="Disordered" evidence="4">
    <location>
        <begin position="929"/>
        <end position="965"/>
    </location>
</feature>
<feature type="domain" description="CRC" evidence="5">
    <location>
        <begin position="579"/>
        <end position="713"/>
    </location>
</feature>
<feature type="region of interest" description="Disordered" evidence="4">
    <location>
        <begin position="376"/>
        <end position="399"/>
    </location>
</feature>